<organism evidence="1">
    <name type="scientific">Pararge aegeria</name>
    <name type="common">speckled wood butterfly</name>
    <dbReference type="NCBI Taxonomy" id="116150"/>
    <lineage>
        <taxon>Eukaryota</taxon>
        <taxon>Metazoa</taxon>
        <taxon>Ecdysozoa</taxon>
        <taxon>Arthropoda</taxon>
        <taxon>Hexapoda</taxon>
        <taxon>Insecta</taxon>
        <taxon>Pterygota</taxon>
        <taxon>Neoptera</taxon>
        <taxon>Endopterygota</taxon>
        <taxon>Lepidoptera</taxon>
        <taxon>Glossata</taxon>
        <taxon>Ditrysia</taxon>
        <taxon>Papilionoidea</taxon>
        <taxon>Nymphalidae</taxon>
        <taxon>Satyrinae</taxon>
        <taxon>Satyrini</taxon>
        <taxon>Parargina</taxon>
        <taxon>Pararge</taxon>
    </lineage>
</organism>
<protein>
    <submittedName>
        <fullName evidence="1">Uncharacterized protein</fullName>
    </submittedName>
</protein>
<reference evidence="1" key="2">
    <citation type="submission" date="2013-05" db="EMBL/GenBank/DDBJ databases">
        <authorList>
            <person name="Carter J.-M."/>
            <person name="Baker S.C."/>
            <person name="Pink R."/>
            <person name="Carter D.R.F."/>
            <person name="Collins A."/>
            <person name="Tomlin J."/>
            <person name="Gibbs M."/>
            <person name="Breuker C.J."/>
        </authorList>
    </citation>
    <scope>NUCLEOTIDE SEQUENCE</scope>
    <source>
        <tissue evidence="1">Ovary</tissue>
    </source>
</reference>
<name>S4PNS0_9NEOP</name>
<feature type="non-terminal residue" evidence="1">
    <location>
        <position position="1"/>
    </location>
</feature>
<dbReference type="AlphaFoldDB" id="S4PNS0"/>
<proteinExistence type="predicted"/>
<sequence>ASQQGIIEKLIIKQTVNDESEPVNAIESILLSDEDEPLVAAPVTAPDVQAAASRIKVVKQQSNQQNDQSP</sequence>
<reference evidence="1" key="1">
    <citation type="journal article" date="2013" name="BMC Genomics">
        <title>Unscrambling butterfly oogenesis.</title>
        <authorList>
            <person name="Carter J.M."/>
            <person name="Baker S.C."/>
            <person name="Pink R."/>
            <person name="Carter D.R."/>
            <person name="Collins A."/>
            <person name="Tomlin J."/>
            <person name="Gibbs M."/>
            <person name="Breuker C.J."/>
        </authorList>
    </citation>
    <scope>NUCLEOTIDE SEQUENCE</scope>
    <source>
        <tissue evidence="1">Ovary</tissue>
    </source>
</reference>
<dbReference type="EMBL" id="GAIX01002825">
    <property type="protein sequence ID" value="JAA89735.1"/>
    <property type="molecule type" value="Transcribed_RNA"/>
</dbReference>
<feature type="non-terminal residue" evidence="1">
    <location>
        <position position="70"/>
    </location>
</feature>
<accession>S4PNS0</accession>
<evidence type="ECO:0000313" key="1">
    <source>
        <dbReference type="EMBL" id="JAA89735.1"/>
    </source>
</evidence>